<dbReference type="GO" id="GO:0008081">
    <property type="term" value="F:phosphoric diester hydrolase activity"/>
    <property type="evidence" value="ECO:0007669"/>
    <property type="project" value="InterPro"/>
</dbReference>
<dbReference type="GO" id="GO:0006629">
    <property type="term" value="P:lipid metabolic process"/>
    <property type="evidence" value="ECO:0007669"/>
    <property type="project" value="InterPro"/>
</dbReference>
<sequence length="286" mass="31816">MVPPWRRMDPLWYGINSFLRGLKNVPFRYPFMKPNLTDANARAARHPCVAHRGFSGKAPENTLAAFRMAIGLSQVSWIEMDVHLSRDDVPVVIHDGTLERTTNGAGRVVDYTAEELGRLDAGSWFDPAFAGEGVPSLEEVLVMTAGKCRLNVELKGDDADHAHLAKRAVEVISSLRLEDEIIVTSFHADILMAVRKYSPRLRTGLIIDACPADLVEKLISLDASLLSIGFRHINERLLKQAEAASIEVMAWTLNSVSELRRLAGRPESFQLCTNYPDRWLTAVKGV</sequence>
<keyword evidence="3" id="KW-1185">Reference proteome</keyword>
<dbReference type="Pfam" id="PF03009">
    <property type="entry name" value="GDPD"/>
    <property type="match status" value="1"/>
</dbReference>
<gene>
    <name evidence="2" type="ORF">HH215_11550</name>
</gene>
<dbReference type="AlphaFoldDB" id="A0A7Z2VIR7"/>
<proteinExistence type="predicted"/>
<protein>
    <submittedName>
        <fullName evidence="2">Glycerophosphodiester phosphodiesterase</fullName>
    </submittedName>
</protein>
<feature type="domain" description="GP-PDE" evidence="1">
    <location>
        <begin position="46"/>
        <end position="283"/>
    </location>
</feature>
<dbReference type="PANTHER" id="PTHR46211:SF14">
    <property type="entry name" value="GLYCEROPHOSPHODIESTER PHOSPHODIESTERASE"/>
    <property type="match status" value="1"/>
</dbReference>
<dbReference type="InterPro" id="IPR017946">
    <property type="entry name" value="PLC-like_Pdiesterase_TIM-brl"/>
</dbReference>
<evidence type="ECO:0000313" key="3">
    <source>
        <dbReference type="Proteomes" id="UP000502248"/>
    </source>
</evidence>
<dbReference type="KEGG" id="cheb:HH215_11550"/>
<reference evidence="2 3" key="1">
    <citation type="submission" date="2020-04" db="EMBL/GenBank/DDBJ databases">
        <title>Genome sequencing of novel species.</title>
        <authorList>
            <person name="Heo J."/>
            <person name="Kim S.-J."/>
            <person name="Kim J.-S."/>
            <person name="Hong S.-B."/>
            <person name="Kwon S.-W."/>
        </authorList>
    </citation>
    <scope>NUCLEOTIDE SEQUENCE [LARGE SCALE GENOMIC DNA]</scope>
    <source>
        <strain evidence="2 3">MFER-1</strain>
    </source>
</reference>
<dbReference type="PANTHER" id="PTHR46211">
    <property type="entry name" value="GLYCEROPHOSPHORYL DIESTER PHOSPHODIESTERASE"/>
    <property type="match status" value="1"/>
</dbReference>
<dbReference type="Proteomes" id="UP000502248">
    <property type="component" value="Chromosome"/>
</dbReference>
<dbReference type="PROSITE" id="PS51704">
    <property type="entry name" value="GP_PDE"/>
    <property type="match status" value="1"/>
</dbReference>
<name>A0A7Z2VIR7_9BACL</name>
<accession>A0A7Z2VIR7</accession>
<dbReference type="InterPro" id="IPR030395">
    <property type="entry name" value="GP_PDE_dom"/>
</dbReference>
<evidence type="ECO:0000259" key="1">
    <source>
        <dbReference type="PROSITE" id="PS51704"/>
    </source>
</evidence>
<organism evidence="2 3">
    <name type="scientific">Cohnella herbarum</name>
    <dbReference type="NCBI Taxonomy" id="2728023"/>
    <lineage>
        <taxon>Bacteria</taxon>
        <taxon>Bacillati</taxon>
        <taxon>Bacillota</taxon>
        <taxon>Bacilli</taxon>
        <taxon>Bacillales</taxon>
        <taxon>Paenibacillaceae</taxon>
        <taxon>Cohnella</taxon>
    </lineage>
</organism>
<dbReference type="EMBL" id="CP051680">
    <property type="protein sequence ID" value="QJD83746.1"/>
    <property type="molecule type" value="Genomic_DNA"/>
</dbReference>
<dbReference type="Gene3D" id="3.20.20.190">
    <property type="entry name" value="Phosphatidylinositol (PI) phosphodiesterase"/>
    <property type="match status" value="1"/>
</dbReference>
<evidence type="ECO:0000313" key="2">
    <source>
        <dbReference type="EMBL" id="QJD83746.1"/>
    </source>
</evidence>
<dbReference type="SUPFAM" id="SSF51695">
    <property type="entry name" value="PLC-like phosphodiesterases"/>
    <property type="match status" value="1"/>
</dbReference>